<evidence type="ECO:0000313" key="2">
    <source>
        <dbReference type="EMBL" id="KAG8193844.1"/>
    </source>
</evidence>
<name>A0AAV6VB37_9ARAC</name>
<dbReference type="AlphaFoldDB" id="A0AAV6VB37"/>
<dbReference type="EMBL" id="JAFNEN010000114">
    <property type="protein sequence ID" value="KAG8193844.1"/>
    <property type="molecule type" value="Genomic_DNA"/>
</dbReference>
<evidence type="ECO:0000256" key="1">
    <source>
        <dbReference type="SAM" id="MobiDB-lite"/>
    </source>
</evidence>
<accession>A0AAV6VB37</accession>
<sequence>MKCVAGRRLYRVLYDHTIPPSTPPTNQATFQEPPLICLRFLLFRESPRRHLFDHDREKHTRKSSRDWKRALRGLWSVHVTGQTGERPVDQAPVDSCKATGTPSTRSRLFEKENQPFMRRPPLQSPILLQFVPFIDEPLI</sequence>
<dbReference type="Proteomes" id="UP000827092">
    <property type="component" value="Unassembled WGS sequence"/>
</dbReference>
<proteinExistence type="predicted"/>
<protein>
    <submittedName>
        <fullName evidence="2">Uncharacterized protein</fullName>
    </submittedName>
</protein>
<feature type="region of interest" description="Disordered" evidence="1">
    <location>
        <begin position="82"/>
        <end position="106"/>
    </location>
</feature>
<reference evidence="2 3" key="1">
    <citation type="journal article" date="2022" name="Nat. Ecol. Evol.">
        <title>A masculinizing supergene underlies an exaggerated male reproductive morph in a spider.</title>
        <authorList>
            <person name="Hendrickx F."/>
            <person name="De Corte Z."/>
            <person name="Sonet G."/>
            <person name="Van Belleghem S.M."/>
            <person name="Kostlbacher S."/>
            <person name="Vangestel C."/>
        </authorList>
    </citation>
    <scope>NUCLEOTIDE SEQUENCE [LARGE SCALE GENOMIC DNA]</scope>
    <source>
        <strain evidence="2">W744_W776</strain>
    </source>
</reference>
<comment type="caution">
    <text evidence="2">The sequence shown here is derived from an EMBL/GenBank/DDBJ whole genome shotgun (WGS) entry which is preliminary data.</text>
</comment>
<evidence type="ECO:0000313" key="3">
    <source>
        <dbReference type="Proteomes" id="UP000827092"/>
    </source>
</evidence>
<organism evidence="2 3">
    <name type="scientific">Oedothorax gibbosus</name>
    <dbReference type="NCBI Taxonomy" id="931172"/>
    <lineage>
        <taxon>Eukaryota</taxon>
        <taxon>Metazoa</taxon>
        <taxon>Ecdysozoa</taxon>
        <taxon>Arthropoda</taxon>
        <taxon>Chelicerata</taxon>
        <taxon>Arachnida</taxon>
        <taxon>Araneae</taxon>
        <taxon>Araneomorphae</taxon>
        <taxon>Entelegynae</taxon>
        <taxon>Araneoidea</taxon>
        <taxon>Linyphiidae</taxon>
        <taxon>Erigoninae</taxon>
        <taxon>Oedothorax</taxon>
    </lineage>
</organism>
<gene>
    <name evidence="2" type="ORF">JTE90_029576</name>
</gene>
<keyword evidence="3" id="KW-1185">Reference proteome</keyword>